<dbReference type="AlphaFoldDB" id="G4ZFQ5"/>
<proteinExistence type="predicted"/>
<dbReference type="Pfam" id="PF13843">
    <property type="entry name" value="DDE_Tnp_1_7"/>
    <property type="match status" value="1"/>
</dbReference>
<dbReference type="GeneID" id="20651840"/>
<dbReference type="PANTHER" id="PTHR46599:SF3">
    <property type="entry name" value="PIGGYBAC TRANSPOSABLE ELEMENT-DERIVED PROTEIN 4"/>
    <property type="match status" value="1"/>
</dbReference>
<sequence>SRFEIYAGKRSSSDGGASAFDHKTGAAAVVRNLKIVLDSNARHAWHLVVVDRFYSSILLAIELLAMGVYVIGTIMIDRLGLDQNIVEKRKSRPAFIPRGTFTFSRSVAVPSMVALHWWDRKPVHYLCTGSAMTASTIDRNVKQVGPIT</sequence>
<evidence type="ECO:0000313" key="4">
    <source>
        <dbReference type="Proteomes" id="UP000002640"/>
    </source>
</evidence>
<dbReference type="Proteomes" id="UP000002640">
    <property type="component" value="Unassembled WGS sequence"/>
</dbReference>
<keyword evidence="1" id="KW-0472">Membrane</keyword>
<reference evidence="3 4" key="1">
    <citation type="journal article" date="2006" name="Science">
        <title>Phytophthora genome sequences uncover evolutionary origins and mechanisms of pathogenesis.</title>
        <authorList>
            <person name="Tyler B.M."/>
            <person name="Tripathy S."/>
            <person name="Zhang X."/>
            <person name="Dehal P."/>
            <person name="Jiang R.H."/>
            <person name="Aerts A."/>
            <person name="Arredondo F.D."/>
            <person name="Baxter L."/>
            <person name="Bensasson D."/>
            <person name="Beynon J.L."/>
            <person name="Chapman J."/>
            <person name="Damasceno C.M."/>
            <person name="Dorrance A.E."/>
            <person name="Dou D."/>
            <person name="Dickerman A.W."/>
            <person name="Dubchak I.L."/>
            <person name="Garbelotto M."/>
            <person name="Gijzen M."/>
            <person name="Gordon S.G."/>
            <person name="Govers F."/>
            <person name="Grunwald N.J."/>
            <person name="Huang W."/>
            <person name="Ivors K.L."/>
            <person name="Jones R.W."/>
            <person name="Kamoun S."/>
            <person name="Krampis K."/>
            <person name="Lamour K.H."/>
            <person name="Lee M.K."/>
            <person name="McDonald W.H."/>
            <person name="Medina M."/>
            <person name="Meijer H.J."/>
            <person name="Nordberg E.K."/>
            <person name="Maclean D.J."/>
            <person name="Ospina-Giraldo M.D."/>
            <person name="Morris P.F."/>
            <person name="Phuntumart V."/>
            <person name="Putnam N.H."/>
            <person name="Rash S."/>
            <person name="Rose J.K."/>
            <person name="Sakihama Y."/>
            <person name="Salamov A.A."/>
            <person name="Savidor A."/>
            <person name="Scheuring C.F."/>
            <person name="Smith B.M."/>
            <person name="Sobral B.W."/>
            <person name="Terry A."/>
            <person name="Torto-Alalibo T.A."/>
            <person name="Win J."/>
            <person name="Xu Z."/>
            <person name="Zhang H."/>
            <person name="Grigoriev I.V."/>
            <person name="Rokhsar D.S."/>
            <person name="Boore J.L."/>
        </authorList>
    </citation>
    <scope>NUCLEOTIDE SEQUENCE [LARGE SCALE GENOMIC DNA]</scope>
    <source>
        <strain evidence="3 4">P6497</strain>
    </source>
</reference>
<dbReference type="RefSeq" id="XP_009527581.1">
    <property type="nucleotide sequence ID" value="XM_009529286.1"/>
</dbReference>
<keyword evidence="1" id="KW-0812">Transmembrane</keyword>
<feature type="non-terminal residue" evidence="3">
    <location>
        <position position="148"/>
    </location>
</feature>
<dbReference type="PANTHER" id="PTHR46599">
    <property type="entry name" value="PIGGYBAC TRANSPOSABLE ELEMENT-DERIVED PROTEIN 4"/>
    <property type="match status" value="1"/>
</dbReference>
<dbReference type="InterPro" id="IPR029526">
    <property type="entry name" value="PGBD"/>
</dbReference>
<gene>
    <name evidence="3" type="ORF">PHYSODRAFT_414736</name>
</gene>
<evidence type="ECO:0000313" key="3">
    <source>
        <dbReference type="EMBL" id="EGZ18523.1"/>
    </source>
</evidence>
<dbReference type="KEGG" id="psoj:PHYSODRAFT_414736"/>
<feature type="domain" description="PiggyBac transposable element-derived protein" evidence="2">
    <location>
        <begin position="3"/>
        <end position="144"/>
    </location>
</feature>
<keyword evidence="4" id="KW-1185">Reference proteome</keyword>
<dbReference type="InParanoid" id="G4ZFQ5"/>
<evidence type="ECO:0000259" key="2">
    <source>
        <dbReference type="Pfam" id="PF13843"/>
    </source>
</evidence>
<evidence type="ECO:0000256" key="1">
    <source>
        <dbReference type="SAM" id="Phobius"/>
    </source>
</evidence>
<feature type="non-terminal residue" evidence="3">
    <location>
        <position position="1"/>
    </location>
</feature>
<dbReference type="EMBL" id="JH159154">
    <property type="protein sequence ID" value="EGZ18523.1"/>
    <property type="molecule type" value="Genomic_DNA"/>
</dbReference>
<keyword evidence="1" id="KW-1133">Transmembrane helix</keyword>
<accession>G4ZFQ5</accession>
<feature type="transmembrane region" description="Helical" evidence="1">
    <location>
        <begin position="53"/>
        <end position="74"/>
    </location>
</feature>
<organism evidence="3 4">
    <name type="scientific">Phytophthora sojae (strain P6497)</name>
    <name type="common">Soybean stem and root rot agent</name>
    <name type="synonym">Phytophthora megasperma f. sp. glycines</name>
    <dbReference type="NCBI Taxonomy" id="1094619"/>
    <lineage>
        <taxon>Eukaryota</taxon>
        <taxon>Sar</taxon>
        <taxon>Stramenopiles</taxon>
        <taxon>Oomycota</taxon>
        <taxon>Peronosporomycetes</taxon>
        <taxon>Peronosporales</taxon>
        <taxon>Peronosporaceae</taxon>
        <taxon>Phytophthora</taxon>
    </lineage>
</organism>
<protein>
    <recommendedName>
        <fullName evidence="2">PiggyBac transposable element-derived protein domain-containing protein</fullName>
    </recommendedName>
</protein>
<name>G4ZFQ5_PHYSP</name>